<gene>
    <name evidence="7" type="ORF">DXA68_02400</name>
    <name evidence="8" type="ORF">SAMN05444350_10910</name>
</gene>
<evidence type="ECO:0000256" key="2">
    <source>
        <dbReference type="ARBA" id="ARBA00009695"/>
    </source>
</evidence>
<dbReference type="eggNOG" id="COG2137">
    <property type="taxonomic scope" value="Bacteria"/>
</dbReference>
<evidence type="ECO:0000256" key="3">
    <source>
        <dbReference type="ARBA" id="ARBA00018111"/>
    </source>
</evidence>
<evidence type="ECO:0000256" key="1">
    <source>
        <dbReference type="ARBA" id="ARBA00004496"/>
    </source>
</evidence>
<dbReference type="Pfam" id="PF21982">
    <property type="entry name" value="RecX_HTH1"/>
    <property type="match status" value="1"/>
</dbReference>
<feature type="domain" description="RecX first three-helical" evidence="6">
    <location>
        <begin position="9"/>
        <end position="48"/>
    </location>
</feature>
<dbReference type="EMBL" id="FQZN01000009">
    <property type="protein sequence ID" value="SHI82586.1"/>
    <property type="molecule type" value="Genomic_DNA"/>
</dbReference>
<organism evidence="8 9">
    <name type="scientific">Bacteroides stercorirosoris</name>
    <dbReference type="NCBI Taxonomy" id="871324"/>
    <lineage>
        <taxon>Bacteria</taxon>
        <taxon>Pseudomonadati</taxon>
        <taxon>Bacteroidota</taxon>
        <taxon>Bacteroidia</taxon>
        <taxon>Bacteroidales</taxon>
        <taxon>Bacteroidaceae</taxon>
        <taxon>Bacteroides</taxon>
    </lineage>
</organism>
<dbReference type="InterPro" id="IPR003783">
    <property type="entry name" value="Regulatory_RecX"/>
</dbReference>
<feature type="domain" description="RecX second three-helical" evidence="5">
    <location>
        <begin position="55"/>
        <end position="88"/>
    </location>
</feature>
<reference evidence="9" key="2">
    <citation type="submission" date="2016-11" db="EMBL/GenBank/DDBJ databases">
        <authorList>
            <person name="Varghese N."/>
            <person name="Submissions S."/>
        </authorList>
    </citation>
    <scope>NUCLEOTIDE SEQUENCE [LARGE SCALE GENOMIC DNA]</scope>
    <source>
        <strain evidence="9">DSM 26884</strain>
    </source>
</reference>
<comment type="similarity">
    <text evidence="2">Belongs to the RecX family.</text>
</comment>
<evidence type="ECO:0000313" key="8">
    <source>
        <dbReference type="EMBL" id="SHI82586.1"/>
    </source>
</evidence>
<evidence type="ECO:0000313" key="10">
    <source>
        <dbReference type="Proteomes" id="UP000286075"/>
    </source>
</evidence>
<dbReference type="AlphaFoldDB" id="A0A1M6EAT0"/>
<proteinExistence type="inferred from homology"/>
<dbReference type="RefSeq" id="WP_073313319.1">
    <property type="nucleotide sequence ID" value="NZ_CABMFG010000002.1"/>
</dbReference>
<dbReference type="PANTHER" id="PTHR33602">
    <property type="entry name" value="REGULATORY PROTEIN RECX FAMILY PROTEIN"/>
    <property type="match status" value="1"/>
</dbReference>
<dbReference type="OrthoDB" id="1523826at2"/>
<evidence type="ECO:0000256" key="4">
    <source>
        <dbReference type="ARBA" id="ARBA00022490"/>
    </source>
</evidence>
<evidence type="ECO:0000259" key="5">
    <source>
        <dbReference type="Pfam" id="PF02631"/>
    </source>
</evidence>
<name>A0A1M6EAT0_9BACE</name>
<reference evidence="7 10" key="3">
    <citation type="submission" date="2018-08" db="EMBL/GenBank/DDBJ databases">
        <title>A genome reference for cultivated species of the human gut microbiota.</title>
        <authorList>
            <person name="Zou Y."/>
            <person name="Xue W."/>
            <person name="Luo G."/>
        </authorList>
    </citation>
    <scope>NUCLEOTIDE SEQUENCE [LARGE SCALE GENOMIC DNA]</scope>
    <source>
        <strain evidence="7 10">OF03-9BH</strain>
    </source>
</reference>
<keyword evidence="4" id="KW-0963">Cytoplasm</keyword>
<accession>A0A1M6EAT0</accession>
<dbReference type="Pfam" id="PF02631">
    <property type="entry name" value="RecX_HTH2"/>
    <property type="match status" value="1"/>
</dbReference>
<sequence length="159" mass="18628">MTNITETEALSKVAAYCSTAEHCRAEVSEKLQRWGLPYDAIERILERLENEKYIDEERFCRAFVNDKYRFAKWGKVKIAQALQLKKISYNVCRRFLNEIDEEEYLSILDGLLLAKRKSVHAGNEFELNGKLMRFALSRGFEMKDISRCIQLSDENEGFE</sequence>
<dbReference type="GeneID" id="92711838"/>
<comment type="subcellular location">
    <subcellularLocation>
        <location evidence="1">Cytoplasm</location>
    </subcellularLocation>
</comment>
<evidence type="ECO:0000259" key="6">
    <source>
        <dbReference type="Pfam" id="PF21982"/>
    </source>
</evidence>
<dbReference type="InterPro" id="IPR053926">
    <property type="entry name" value="RecX_HTH_1st"/>
</dbReference>
<dbReference type="Proteomes" id="UP000286075">
    <property type="component" value="Unassembled WGS sequence"/>
</dbReference>
<dbReference type="GO" id="GO:0006282">
    <property type="term" value="P:regulation of DNA repair"/>
    <property type="evidence" value="ECO:0007669"/>
    <property type="project" value="InterPro"/>
</dbReference>
<dbReference type="Proteomes" id="UP000184192">
    <property type="component" value="Unassembled WGS sequence"/>
</dbReference>
<dbReference type="InterPro" id="IPR053924">
    <property type="entry name" value="RecX_HTH_2nd"/>
</dbReference>
<evidence type="ECO:0000313" key="7">
    <source>
        <dbReference type="EMBL" id="RGX80802.1"/>
    </source>
</evidence>
<reference evidence="8" key="1">
    <citation type="submission" date="2016-11" db="EMBL/GenBank/DDBJ databases">
        <authorList>
            <person name="Jaros S."/>
            <person name="Januszkiewicz K."/>
            <person name="Wedrychowicz H."/>
        </authorList>
    </citation>
    <scope>NUCLEOTIDE SEQUENCE [LARGE SCALE GENOMIC DNA]</scope>
    <source>
        <strain evidence="8">DSM 26884</strain>
    </source>
</reference>
<protein>
    <recommendedName>
        <fullName evidence="3">Regulatory protein RecX</fullName>
    </recommendedName>
</protein>
<dbReference type="EMBL" id="QSCF01000002">
    <property type="protein sequence ID" value="RGX80802.1"/>
    <property type="molecule type" value="Genomic_DNA"/>
</dbReference>
<dbReference type="Gene3D" id="1.10.10.10">
    <property type="entry name" value="Winged helix-like DNA-binding domain superfamily/Winged helix DNA-binding domain"/>
    <property type="match status" value="2"/>
</dbReference>
<dbReference type="PANTHER" id="PTHR33602:SF1">
    <property type="entry name" value="REGULATORY PROTEIN RECX FAMILY PROTEIN"/>
    <property type="match status" value="1"/>
</dbReference>
<keyword evidence="9" id="KW-1185">Reference proteome</keyword>
<evidence type="ECO:0000313" key="9">
    <source>
        <dbReference type="Proteomes" id="UP000184192"/>
    </source>
</evidence>
<dbReference type="GO" id="GO:0005737">
    <property type="term" value="C:cytoplasm"/>
    <property type="evidence" value="ECO:0007669"/>
    <property type="project" value="UniProtKB-SubCell"/>
</dbReference>
<dbReference type="InterPro" id="IPR036388">
    <property type="entry name" value="WH-like_DNA-bd_sf"/>
</dbReference>